<reference evidence="3 4" key="1">
    <citation type="journal article" date="2013" name="Genome Biol. Evol.">
        <title>Genomes of Stigonematalean cyanobacteria (subsection V) and the evolution of oxygenic photosynthesis from prokaryotes to plastids.</title>
        <authorList>
            <person name="Dagan T."/>
            <person name="Roettger M."/>
            <person name="Stucken K."/>
            <person name="Landan G."/>
            <person name="Koch R."/>
            <person name="Major P."/>
            <person name="Gould S.B."/>
            <person name="Goremykin V.V."/>
            <person name="Rippka R."/>
            <person name="Tandeau de Marsac N."/>
            <person name="Gugger M."/>
            <person name="Lockhart P.J."/>
            <person name="Allen J.F."/>
            <person name="Brune I."/>
            <person name="Maus I."/>
            <person name="Puhler A."/>
            <person name="Martin W.F."/>
        </authorList>
    </citation>
    <scope>NUCLEOTIDE SEQUENCE [LARGE SCALE GENOMIC DNA]</scope>
    <source>
        <strain evidence="3 4">PCC 7110</strain>
    </source>
</reference>
<organism evidence="3 4">
    <name type="scientific">Scytonema hofmannii PCC 7110</name>
    <dbReference type="NCBI Taxonomy" id="128403"/>
    <lineage>
        <taxon>Bacteria</taxon>
        <taxon>Bacillati</taxon>
        <taxon>Cyanobacteriota</taxon>
        <taxon>Cyanophyceae</taxon>
        <taxon>Nostocales</taxon>
        <taxon>Scytonemataceae</taxon>
        <taxon>Scytonema</taxon>
    </lineage>
</organism>
<dbReference type="InterPro" id="IPR019949">
    <property type="entry name" value="CmoO-like"/>
</dbReference>
<dbReference type="PANTHER" id="PTHR30137:SF6">
    <property type="entry name" value="LUCIFERASE-LIKE MONOOXYGENASE"/>
    <property type="match status" value="1"/>
</dbReference>
<dbReference type="InterPro" id="IPR050766">
    <property type="entry name" value="Bact_Lucif_Oxidored"/>
</dbReference>
<dbReference type="RefSeq" id="WP_017747625.1">
    <property type="nucleotide sequence ID" value="NZ_KQ976354.1"/>
</dbReference>
<dbReference type="InterPro" id="IPR036661">
    <property type="entry name" value="Luciferase-like_sf"/>
</dbReference>
<proteinExistence type="predicted"/>
<dbReference type="InterPro" id="IPR011251">
    <property type="entry name" value="Luciferase-like_dom"/>
</dbReference>
<evidence type="ECO:0000313" key="4">
    <source>
        <dbReference type="Proteomes" id="UP000076925"/>
    </source>
</evidence>
<protein>
    <recommendedName>
        <fullName evidence="2">Luciferase-like domain-containing protein</fullName>
    </recommendedName>
</protein>
<dbReference type="Gene3D" id="3.20.20.30">
    <property type="entry name" value="Luciferase-like domain"/>
    <property type="match status" value="1"/>
</dbReference>
<evidence type="ECO:0000256" key="1">
    <source>
        <dbReference type="ARBA" id="ARBA00007789"/>
    </source>
</evidence>
<comment type="caution">
    <text evidence="3">The sequence shown here is derived from an EMBL/GenBank/DDBJ whole genome shotgun (WGS) entry which is preliminary data.</text>
</comment>
<dbReference type="SUPFAM" id="SSF51679">
    <property type="entry name" value="Bacterial luciferase-like"/>
    <property type="match status" value="1"/>
</dbReference>
<evidence type="ECO:0000259" key="2">
    <source>
        <dbReference type="Pfam" id="PF00296"/>
    </source>
</evidence>
<comment type="similarity">
    <text evidence="1">To bacterial alkanal monooxygenase alpha and beta chains.</text>
</comment>
<dbReference type="Pfam" id="PF00296">
    <property type="entry name" value="Bac_luciferase"/>
    <property type="match status" value="1"/>
</dbReference>
<dbReference type="GO" id="GO:0005829">
    <property type="term" value="C:cytosol"/>
    <property type="evidence" value="ECO:0007669"/>
    <property type="project" value="TreeGrafter"/>
</dbReference>
<dbReference type="EMBL" id="ANNX02000020">
    <property type="protein sequence ID" value="KYC42477.1"/>
    <property type="molecule type" value="Genomic_DNA"/>
</dbReference>
<accession>A0A139XCR0</accession>
<feature type="domain" description="Luciferase-like" evidence="2">
    <location>
        <begin position="24"/>
        <end position="239"/>
    </location>
</feature>
<dbReference type="OrthoDB" id="9780518at2"/>
<dbReference type="NCBIfam" id="TIGR03558">
    <property type="entry name" value="oxido_grp_1"/>
    <property type="match status" value="1"/>
</dbReference>
<dbReference type="STRING" id="128403.WA1_21170"/>
<gene>
    <name evidence="3" type="ORF">WA1_21170</name>
</gene>
<evidence type="ECO:0000313" key="3">
    <source>
        <dbReference type="EMBL" id="KYC42477.1"/>
    </source>
</evidence>
<dbReference type="PANTHER" id="PTHR30137">
    <property type="entry name" value="LUCIFERASE-LIKE MONOOXYGENASE"/>
    <property type="match status" value="1"/>
</dbReference>
<dbReference type="GO" id="GO:0016705">
    <property type="term" value="F:oxidoreductase activity, acting on paired donors, with incorporation or reduction of molecular oxygen"/>
    <property type="evidence" value="ECO:0007669"/>
    <property type="project" value="InterPro"/>
</dbReference>
<dbReference type="Proteomes" id="UP000076925">
    <property type="component" value="Unassembled WGS sequence"/>
</dbReference>
<name>A0A139XCR0_9CYAN</name>
<dbReference type="AlphaFoldDB" id="A0A139XCR0"/>
<sequence>MSHKISLGVLDFCSVPYKRNSKYVLHTTIELACRVEAFGYSRYWLAEHHGGAAHASPEVLIPLIAALTKRIRIGSAGILLYFYSSLKIAENFKLLETLFSERIDLGICRGYADPLTAQALLDGRTREPNIELYKEKFEHLIHYLCGSSEVSVTPVGSASPAVWVLGSGGSSVPLAAQNGVAYSHSLLHIGFQDNPSILQEYRDIFQPKAGKISTPQCNVAVAGICAETEAQAHQLLKKHTNEFIVPSIVGNPSQCKEKLQMLQERYGVDEIIFLDLCQEFEDRLRSYELLATELRLTTISEQHAKIAELPASA</sequence>
<keyword evidence="4" id="KW-1185">Reference proteome</keyword>